<dbReference type="GO" id="GO:0009658">
    <property type="term" value="P:chloroplast organization"/>
    <property type="evidence" value="ECO:0007669"/>
    <property type="project" value="InterPro"/>
</dbReference>
<protein>
    <submittedName>
        <fullName evidence="2">Putative pentatricopeptide</fullName>
    </submittedName>
</protein>
<dbReference type="NCBIfam" id="TIGR00756">
    <property type="entry name" value="PPR"/>
    <property type="match status" value="1"/>
</dbReference>
<dbReference type="PROSITE" id="PS51375">
    <property type="entry name" value="PPR"/>
    <property type="match status" value="1"/>
</dbReference>
<dbReference type="InterPro" id="IPR044190">
    <property type="entry name" value="THA8-like"/>
</dbReference>
<reference evidence="3" key="1">
    <citation type="journal article" date="2020" name="Nat. Commun.">
        <title>Genome sequence of the cluster root forming white lupin.</title>
        <authorList>
            <person name="Hufnagel B."/>
            <person name="Marques A."/>
            <person name="Soriano A."/>
            <person name="Marques L."/>
            <person name="Divol F."/>
            <person name="Doumas P."/>
            <person name="Sallet E."/>
            <person name="Mancinotti D."/>
            <person name="Carrere S."/>
            <person name="Marande W."/>
            <person name="Arribat S."/>
            <person name="Keller J."/>
            <person name="Huneau C."/>
            <person name="Blein T."/>
            <person name="Aime D."/>
            <person name="Laguerre M."/>
            <person name="Taylor J."/>
            <person name="Schubert V."/>
            <person name="Nelson M."/>
            <person name="Geu-Flores F."/>
            <person name="Crespi M."/>
            <person name="Gallardo-Guerrero K."/>
            <person name="Delaux P.-M."/>
            <person name="Salse J."/>
            <person name="Berges H."/>
            <person name="Guyot R."/>
            <person name="Gouzy J."/>
            <person name="Peret B."/>
        </authorList>
    </citation>
    <scope>NUCLEOTIDE SEQUENCE [LARGE SCALE GENOMIC DNA]</scope>
    <source>
        <strain evidence="3">cv. Amiga</strain>
    </source>
</reference>
<name>A0A6A4NDU6_LUPAL</name>
<organism evidence="2 3">
    <name type="scientific">Lupinus albus</name>
    <name type="common">White lupine</name>
    <name type="synonym">Lupinus termis</name>
    <dbReference type="NCBI Taxonomy" id="3870"/>
    <lineage>
        <taxon>Eukaryota</taxon>
        <taxon>Viridiplantae</taxon>
        <taxon>Streptophyta</taxon>
        <taxon>Embryophyta</taxon>
        <taxon>Tracheophyta</taxon>
        <taxon>Spermatophyta</taxon>
        <taxon>Magnoliopsida</taxon>
        <taxon>eudicotyledons</taxon>
        <taxon>Gunneridae</taxon>
        <taxon>Pentapetalae</taxon>
        <taxon>rosids</taxon>
        <taxon>fabids</taxon>
        <taxon>Fabales</taxon>
        <taxon>Fabaceae</taxon>
        <taxon>Papilionoideae</taxon>
        <taxon>50 kb inversion clade</taxon>
        <taxon>genistoids sensu lato</taxon>
        <taxon>core genistoids</taxon>
        <taxon>Genisteae</taxon>
        <taxon>Lupinus</taxon>
    </lineage>
</organism>
<dbReference type="OrthoDB" id="1900964at2759"/>
<dbReference type="PANTHER" id="PTHR47594:SF5">
    <property type="entry name" value="PENTACOTRIPEPTIDE-REPEAT REGION OF PRORP DOMAIN-CONTAINING PROTEIN"/>
    <property type="match status" value="1"/>
</dbReference>
<feature type="region of interest" description="Disordered" evidence="1">
    <location>
        <begin position="245"/>
        <end position="265"/>
    </location>
</feature>
<dbReference type="EMBL" id="WOCE01000023">
    <property type="protein sequence ID" value="KAE9587620.1"/>
    <property type="molecule type" value="Genomic_DNA"/>
</dbReference>
<evidence type="ECO:0000256" key="1">
    <source>
        <dbReference type="SAM" id="MobiDB-lite"/>
    </source>
</evidence>
<accession>A0A6A4NDU6</accession>
<gene>
    <name evidence="2" type="ORF">Lalb_Chr23g0275861</name>
</gene>
<dbReference type="Pfam" id="PF13041">
    <property type="entry name" value="PPR_2"/>
    <property type="match status" value="1"/>
</dbReference>
<feature type="compositionally biased region" description="Basic and acidic residues" evidence="1">
    <location>
        <begin position="245"/>
        <end position="256"/>
    </location>
</feature>
<dbReference type="InterPro" id="IPR011990">
    <property type="entry name" value="TPR-like_helical_dom_sf"/>
</dbReference>
<evidence type="ECO:0000313" key="2">
    <source>
        <dbReference type="EMBL" id="KAE9587620.1"/>
    </source>
</evidence>
<dbReference type="Pfam" id="PF01535">
    <property type="entry name" value="PPR"/>
    <property type="match status" value="1"/>
</dbReference>
<comment type="caution">
    <text evidence="2">The sequence shown here is derived from an EMBL/GenBank/DDBJ whole genome shotgun (WGS) entry which is preliminary data.</text>
</comment>
<dbReference type="GO" id="GO:0003723">
    <property type="term" value="F:RNA binding"/>
    <property type="evidence" value="ECO:0007669"/>
    <property type="project" value="InterPro"/>
</dbReference>
<dbReference type="InterPro" id="IPR002885">
    <property type="entry name" value="PPR_rpt"/>
</dbReference>
<dbReference type="Proteomes" id="UP000447434">
    <property type="component" value="Chromosome 23"/>
</dbReference>
<dbReference type="GO" id="GO:0000373">
    <property type="term" value="P:Group II intron splicing"/>
    <property type="evidence" value="ECO:0007669"/>
    <property type="project" value="InterPro"/>
</dbReference>
<dbReference type="AlphaFoldDB" id="A0A6A4NDU6"/>
<dbReference type="Gene3D" id="1.25.40.10">
    <property type="entry name" value="Tetratricopeptide repeat domain"/>
    <property type="match status" value="1"/>
</dbReference>
<keyword evidence="3" id="KW-1185">Reference proteome</keyword>
<dbReference type="PANTHER" id="PTHR47594">
    <property type="entry name" value="PPR CONTAINING PLANT-LIKE PROTEIN"/>
    <property type="match status" value="1"/>
</dbReference>
<evidence type="ECO:0000313" key="3">
    <source>
        <dbReference type="Proteomes" id="UP000447434"/>
    </source>
</evidence>
<proteinExistence type="predicted"/>
<sequence>MILKLVPSLWSFQISQNYRHPGIDNVKSVPHFSSINIKSKSNSNRKVIVCGLRKSYAKKPPSRVLSKEAIQVIHSLKLAKSDEKLDQVLNSSLTRLLKVDVLDLLAELQRQKNSHLCLKVFNFIREEPGYNTLLSLYSDMILLHGRNKNIDMAEELFSDATGKGLKPDTRMYTEMIGAYIRAGQMEKAIEIYRSMKASGCSPDRLTFMILIRNLERIGEQELAATLKEECYEYVEFPNKFIKEVEQKQSGKKDKSQSHNKISGGR</sequence>